<keyword evidence="1" id="KW-1133">Transmembrane helix</keyword>
<reference evidence="3 4" key="1">
    <citation type="submission" date="2020-05" db="EMBL/GenBank/DDBJ databases">
        <title>Erythrobacter mangrovi sp. nov., isolated from rhizosphere soil of mangrove plant (Kandelia candel).</title>
        <authorList>
            <person name="Ye Y.H."/>
        </authorList>
    </citation>
    <scope>NUCLEOTIDE SEQUENCE [LARGE SCALE GENOMIC DNA]</scope>
    <source>
        <strain evidence="3 4">EB310</strain>
    </source>
</reference>
<feature type="domain" description="DUF3592" evidence="2">
    <location>
        <begin position="42"/>
        <end position="110"/>
    </location>
</feature>
<organism evidence="3 4">
    <name type="scientific">Erythrobacter mangrovi</name>
    <dbReference type="NCBI Taxonomy" id="2739433"/>
    <lineage>
        <taxon>Bacteria</taxon>
        <taxon>Pseudomonadati</taxon>
        <taxon>Pseudomonadota</taxon>
        <taxon>Alphaproteobacteria</taxon>
        <taxon>Sphingomonadales</taxon>
        <taxon>Erythrobacteraceae</taxon>
        <taxon>Erythrobacter/Porphyrobacter group</taxon>
        <taxon>Erythrobacter</taxon>
    </lineage>
</organism>
<keyword evidence="4" id="KW-1185">Reference proteome</keyword>
<evidence type="ECO:0000313" key="4">
    <source>
        <dbReference type="Proteomes" id="UP000504693"/>
    </source>
</evidence>
<proteinExistence type="predicted"/>
<gene>
    <name evidence="3" type="ORF">HQR01_06645</name>
</gene>
<accession>A0A7D3XHE7</accession>
<evidence type="ECO:0000313" key="3">
    <source>
        <dbReference type="EMBL" id="QKG71078.1"/>
    </source>
</evidence>
<evidence type="ECO:0000259" key="2">
    <source>
        <dbReference type="Pfam" id="PF12158"/>
    </source>
</evidence>
<dbReference type="KEGG" id="emv:HQR01_06645"/>
<feature type="transmembrane region" description="Helical" evidence="1">
    <location>
        <begin position="7"/>
        <end position="27"/>
    </location>
</feature>
<dbReference type="EMBL" id="CP053921">
    <property type="protein sequence ID" value="QKG71078.1"/>
    <property type="molecule type" value="Genomic_DNA"/>
</dbReference>
<feature type="transmembrane region" description="Helical" evidence="1">
    <location>
        <begin position="113"/>
        <end position="138"/>
    </location>
</feature>
<name>A0A7D3XHE7_9SPHN</name>
<sequence>MPRMVFWIGLIFGLVGLAIMIGGGFALNYSRSFSQNGIEAAGIVVDLDYSRDSDGDGSYRPVVEYRDGEGRTRTYRSSTGSNPPSYNVGERVTIIYQRDNPTRAVIDGFFDRWFLPTFLLCFGGIFAIVGWGLFYAYFRRRWTVAKLRTRGIPTMAKFVECYRDTTTSINGRNPWKVAAQGINPVSGKIDAFTSDPLWVDLSEALKDKSLPVMVDPDDPAKHWIDLSTYVDESEDFA</sequence>
<keyword evidence="1" id="KW-0472">Membrane</keyword>
<dbReference type="RefSeq" id="WP_173213697.1">
    <property type="nucleotide sequence ID" value="NZ_CP053921.1"/>
</dbReference>
<dbReference type="Pfam" id="PF12158">
    <property type="entry name" value="DUF3592"/>
    <property type="match status" value="1"/>
</dbReference>
<keyword evidence="1" id="KW-0812">Transmembrane</keyword>
<evidence type="ECO:0000256" key="1">
    <source>
        <dbReference type="SAM" id="Phobius"/>
    </source>
</evidence>
<dbReference type="InterPro" id="IPR021994">
    <property type="entry name" value="DUF3592"/>
</dbReference>
<dbReference type="AlphaFoldDB" id="A0A7D3XHE7"/>
<protein>
    <submittedName>
        <fullName evidence="3">DUF3592 domain-containing protein</fullName>
    </submittedName>
</protein>
<dbReference type="Proteomes" id="UP000504693">
    <property type="component" value="Chromosome"/>
</dbReference>